<dbReference type="CDD" id="cd02208">
    <property type="entry name" value="cupin_RmlC-like"/>
    <property type="match status" value="1"/>
</dbReference>
<dbReference type="Proteomes" id="UP000515909">
    <property type="component" value="Chromosome"/>
</dbReference>
<dbReference type="InterPro" id="IPR013096">
    <property type="entry name" value="Cupin_2"/>
</dbReference>
<dbReference type="PANTHER" id="PTHR43280:SF28">
    <property type="entry name" value="HTH-TYPE TRANSCRIPTIONAL ACTIVATOR RHAS"/>
    <property type="match status" value="1"/>
</dbReference>
<dbReference type="KEGG" id="cfem:HCR03_08065"/>
<evidence type="ECO:0000259" key="4">
    <source>
        <dbReference type="PROSITE" id="PS01124"/>
    </source>
</evidence>
<keyword evidence="3" id="KW-0804">Transcription</keyword>
<keyword evidence="1" id="KW-0805">Transcription regulation</keyword>
<evidence type="ECO:0000256" key="3">
    <source>
        <dbReference type="ARBA" id="ARBA00023163"/>
    </source>
</evidence>
<reference evidence="5 7" key="1">
    <citation type="submission" date="2019-09" db="EMBL/GenBank/DDBJ databases">
        <title>Genome sequence of Clostridium sp. EA1.</title>
        <authorList>
            <person name="Poehlein A."/>
            <person name="Bengelsdorf F.R."/>
            <person name="Daniel R."/>
        </authorList>
    </citation>
    <scope>NUCLEOTIDE SEQUENCE [LARGE SCALE GENOMIC DNA]</scope>
    <source>
        <strain evidence="5 7">EA1</strain>
    </source>
</reference>
<dbReference type="InterPro" id="IPR018060">
    <property type="entry name" value="HTH_AraC"/>
</dbReference>
<dbReference type="OrthoDB" id="253601at2"/>
<keyword evidence="2" id="KW-0238">DNA-binding</keyword>
<dbReference type="PANTHER" id="PTHR43280">
    <property type="entry name" value="ARAC-FAMILY TRANSCRIPTIONAL REGULATOR"/>
    <property type="match status" value="1"/>
</dbReference>
<proteinExistence type="predicted"/>
<evidence type="ECO:0000256" key="1">
    <source>
        <dbReference type="ARBA" id="ARBA00023015"/>
    </source>
</evidence>
<dbReference type="Proteomes" id="UP000469440">
    <property type="component" value="Unassembled WGS sequence"/>
</dbReference>
<dbReference type="InterPro" id="IPR009057">
    <property type="entry name" value="Homeodomain-like_sf"/>
</dbReference>
<protein>
    <submittedName>
        <fullName evidence="5">HTH-type transcriptional activator RhaR</fullName>
    </submittedName>
    <submittedName>
        <fullName evidence="6">Helix-turn-helix domain-containing protein</fullName>
    </submittedName>
</protein>
<dbReference type="Pfam" id="PF07883">
    <property type="entry name" value="Cupin_2"/>
    <property type="match status" value="1"/>
</dbReference>
<dbReference type="EMBL" id="CP060286">
    <property type="protein sequence ID" value="QNK42157.1"/>
    <property type="molecule type" value="Genomic_DNA"/>
</dbReference>
<dbReference type="SMART" id="SM00342">
    <property type="entry name" value="HTH_ARAC"/>
    <property type="match status" value="1"/>
</dbReference>
<dbReference type="EMBL" id="VWXL01000014">
    <property type="protein sequence ID" value="MVB09883.1"/>
    <property type="molecule type" value="Genomic_DNA"/>
</dbReference>
<dbReference type="PROSITE" id="PS01124">
    <property type="entry name" value="HTH_ARAC_FAMILY_2"/>
    <property type="match status" value="1"/>
</dbReference>
<accession>A0A6N8HWW2</accession>
<name>A0A6N8HWW2_9FIRM</name>
<dbReference type="GO" id="GO:0003700">
    <property type="term" value="F:DNA-binding transcription factor activity"/>
    <property type="evidence" value="ECO:0007669"/>
    <property type="project" value="InterPro"/>
</dbReference>
<evidence type="ECO:0000313" key="6">
    <source>
        <dbReference type="EMBL" id="QNK42157.1"/>
    </source>
</evidence>
<sequence length="285" mass="33200">MIIDGFHEKKIFDNSYPFRMLVNQNVNFSYPPHWHNALELIYVLKNDFFVMVNSKKYKLKEKDILYIPGGDIHEFCSETETGARIFINFEFSNLNSYVNLERLYTQLLDVRLITPEDGDLYSQIETEIQKILKEQQIGGIADELYYTARMLDILVLLCRCVPASVNLGNMKNGNRNVGLDKIGKSLAYIEKNYTEDIRLKDIAHAAGFSEYYFSRLFKEITEKNFHQYLNEYRIKKAEVLMMDPNYTVSEAAYAVGFSSISTFDRVFRGMKGCSPRDFRKLHTGI</sequence>
<dbReference type="Gene3D" id="2.60.120.10">
    <property type="entry name" value="Jelly Rolls"/>
    <property type="match status" value="1"/>
</dbReference>
<evidence type="ECO:0000313" key="8">
    <source>
        <dbReference type="Proteomes" id="UP000515909"/>
    </source>
</evidence>
<organism evidence="5 7">
    <name type="scientific">Caproicibacter fermentans</name>
    <dbReference type="NCBI Taxonomy" id="2576756"/>
    <lineage>
        <taxon>Bacteria</taxon>
        <taxon>Bacillati</taxon>
        <taxon>Bacillota</taxon>
        <taxon>Clostridia</taxon>
        <taxon>Eubacteriales</taxon>
        <taxon>Acutalibacteraceae</taxon>
        <taxon>Caproicibacter</taxon>
    </lineage>
</organism>
<dbReference type="AlphaFoldDB" id="A0A6N8HWW2"/>
<gene>
    <name evidence="5" type="primary">rhaR_3</name>
    <name evidence="5" type="ORF">CAFE_05500</name>
    <name evidence="6" type="ORF">HCR03_08065</name>
</gene>
<dbReference type="SUPFAM" id="SSF46689">
    <property type="entry name" value="Homeodomain-like"/>
    <property type="match status" value="2"/>
</dbReference>
<reference evidence="6 8" key="2">
    <citation type="submission" date="2020-08" db="EMBL/GenBank/DDBJ databases">
        <title>The isolate Caproiciproducens sp. 7D4C2 produces n-caproate at mildly acidic conditions from hexoses: genome and rBOX comparison with related strains and chain-elongating bacteria.</title>
        <authorList>
            <person name="Esquivel-Elizondo S."/>
            <person name="Bagci C."/>
            <person name="Temovska M."/>
            <person name="Jeon B.S."/>
            <person name="Bessarab I."/>
            <person name="Williams R.B.H."/>
            <person name="Huson D.H."/>
            <person name="Angenent L.T."/>
        </authorList>
    </citation>
    <scope>NUCLEOTIDE SEQUENCE [LARGE SCALE GENOMIC DNA]</scope>
    <source>
        <strain evidence="6 8">7D4C2</strain>
    </source>
</reference>
<evidence type="ECO:0000313" key="7">
    <source>
        <dbReference type="Proteomes" id="UP000469440"/>
    </source>
</evidence>
<evidence type="ECO:0000256" key="2">
    <source>
        <dbReference type="ARBA" id="ARBA00023125"/>
    </source>
</evidence>
<evidence type="ECO:0000313" key="5">
    <source>
        <dbReference type="EMBL" id="MVB09883.1"/>
    </source>
</evidence>
<dbReference type="GO" id="GO:0043565">
    <property type="term" value="F:sequence-specific DNA binding"/>
    <property type="evidence" value="ECO:0007669"/>
    <property type="project" value="InterPro"/>
</dbReference>
<dbReference type="Gene3D" id="1.10.10.60">
    <property type="entry name" value="Homeodomain-like"/>
    <property type="match status" value="2"/>
</dbReference>
<dbReference type="Pfam" id="PF12833">
    <property type="entry name" value="HTH_18"/>
    <property type="match status" value="1"/>
</dbReference>
<accession>A0A7G8TEW6</accession>
<dbReference type="InterPro" id="IPR014710">
    <property type="entry name" value="RmlC-like_jellyroll"/>
</dbReference>
<dbReference type="SUPFAM" id="SSF51215">
    <property type="entry name" value="Regulatory protein AraC"/>
    <property type="match status" value="1"/>
</dbReference>
<dbReference type="InterPro" id="IPR037923">
    <property type="entry name" value="HTH-like"/>
</dbReference>
<dbReference type="RefSeq" id="WP_066649584.1">
    <property type="nucleotide sequence ID" value="NZ_CP060286.1"/>
</dbReference>
<keyword evidence="7" id="KW-1185">Reference proteome</keyword>
<feature type="domain" description="HTH araC/xylS-type" evidence="4">
    <location>
        <begin position="183"/>
        <end position="281"/>
    </location>
</feature>